<sequence>MKSVAMPCLLLALSLPVVSLADDSAPPTAATVPAGERPQAGADSGAATPPLRTLEVIEALRPDLDWTPDPFARRPNHFDGRFGRGPSPEEIALKHGGYLMYGINQALRKGGSWLNRATGGPAQIQAATARDVPLDDEQIARAARWSAQQQAQGD</sequence>
<accession>A0A7W3V251</accession>
<feature type="chain" id="PRO_5030854107" evidence="2">
    <location>
        <begin position="22"/>
        <end position="154"/>
    </location>
</feature>
<organism evidence="3 4">
    <name type="scientific">Stenotrophomonas koreensis</name>
    <dbReference type="NCBI Taxonomy" id="266128"/>
    <lineage>
        <taxon>Bacteria</taxon>
        <taxon>Pseudomonadati</taxon>
        <taxon>Pseudomonadota</taxon>
        <taxon>Gammaproteobacteria</taxon>
        <taxon>Lysobacterales</taxon>
        <taxon>Lysobacteraceae</taxon>
        <taxon>Stenotrophomonas</taxon>
    </lineage>
</organism>
<feature type="signal peptide" evidence="2">
    <location>
        <begin position="1"/>
        <end position="21"/>
    </location>
</feature>
<feature type="region of interest" description="Disordered" evidence="1">
    <location>
        <begin position="67"/>
        <end position="87"/>
    </location>
</feature>
<dbReference type="Proteomes" id="UP000550609">
    <property type="component" value="Unassembled WGS sequence"/>
</dbReference>
<dbReference type="RefSeq" id="WP_182623034.1">
    <property type="nucleotide sequence ID" value="NZ_JACIUV010000007.1"/>
</dbReference>
<feature type="region of interest" description="Disordered" evidence="1">
    <location>
        <begin position="24"/>
        <end position="49"/>
    </location>
</feature>
<dbReference type="AlphaFoldDB" id="A0A7W3V251"/>
<reference evidence="3 4" key="1">
    <citation type="submission" date="2020-08" db="EMBL/GenBank/DDBJ databases">
        <title>Stenotrophomonas sp. W1S232.</title>
        <authorList>
            <person name="Deng Y."/>
        </authorList>
    </citation>
    <scope>NUCLEOTIDE SEQUENCE [LARGE SCALE GENOMIC DNA]</scope>
    <source>
        <strain evidence="3 4">W1S232</strain>
    </source>
</reference>
<evidence type="ECO:0000313" key="3">
    <source>
        <dbReference type="EMBL" id="MBB1118103.1"/>
    </source>
</evidence>
<keyword evidence="2" id="KW-0732">Signal</keyword>
<gene>
    <name evidence="3" type="ORF">H4O09_13690</name>
</gene>
<evidence type="ECO:0000313" key="4">
    <source>
        <dbReference type="Proteomes" id="UP000550609"/>
    </source>
</evidence>
<dbReference type="EMBL" id="JACIUV010000007">
    <property type="protein sequence ID" value="MBB1118103.1"/>
    <property type="molecule type" value="Genomic_DNA"/>
</dbReference>
<comment type="caution">
    <text evidence="3">The sequence shown here is derived from an EMBL/GenBank/DDBJ whole genome shotgun (WGS) entry which is preliminary data.</text>
</comment>
<name>A0A7W3V251_9GAMM</name>
<evidence type="ECO:0000256" key="2">
    <source>
        <dbReference type="SAM" id="SignalP"/>
    </source>
</evidence>
<evidence type="ECO:0000256" key="1">
    <source>
        <dbReference type="SAM" id="MobiDB-lite"/>
    </source>
</evidence>
<proteinExistence type="predicted"/>
<protein>
    <submittedName>
        <fullName evidence="3">Uncharacterized protein</fullName>
    </submittedName>
</protein>